<dbReference type="InterPro" id="IPR011332">
    <property type="entry name" value="Ribosomal_zn-bd"/>
</dbReference>
<dbReference type="Pfam" id="PF01783">
    <property type="entry name" value="Ribosomal_L32p"/>
    <property type="match status" value="1"/>
</dbReference>
<dbReference type="GO" id="GO:0006412">
    <property type="term" value="P:translation"/>
    <property type="evidence" value="ECO:0007669"/>
    <property type="project" value="UniProtKB-UniRule"/>
</dbReference>
<sequence length="60" mass="6947">MAVPKRRLSKCRRDRRRANWKLTVPGFVACPQCHEPMMPHRVCPTCGHYKGTQVVDKIAE</sequence>
<dbReference type="GO" id="GO:0015934">
    <property type="term" value="C:large ribosomal subunit"/>
    <property type="evidence" value="ECO:0007669"/>
    <property type="project" value="InterPro"/>
</dbReference>
<evidence type="ECO:0000256" key="3">
    <source>
        <dbReference type="ARBA" id="ARBA00023274"/>
    </source>
</evidence>
<name>A0A380NFZ2_9FIRM</name>
<dbReference type="HAMAP" id="MF_00340">
    <property type="entry name" value="Ribosomal_bL32"/>
    <property type="match status" value="1"/>
</dbReference>
<protein>
    <recommendedName>
        <fullName evidence="4 5">Large ribosomal subunit protein bL32</fullName>
    </recommendedName>
</protein>
<gene>
    <name evidence="5 6" type="primary">rpmF</name>
    <name evidence="6" type="ORF">NCTC12020_00113</name>
</gene>
<accession>A0A380NFZ2</accession>
<evidence type="ECO:0000256" key="5">
    <source>
        <dbReference type="HAMAP-Rule" id="MF_00340"/>
    </source>
</evidence>
<dbReference type="EMBL" id="UHIO01000001">
    <property type="protein sequence ID" value="SUP39690.1"/>
    <property type="molecule type" value="Genomic_DNA"/>
</dbReference>
<proteinExistence type="inferred from homology"/>
<dbReference type="RefSeq" id="WP_115309396.1">
    <property type="nucleotide sequence ID" value="NZ_UHIO01000001.1"/>
</dbReference>
<evidence type="ECO:0000313" key="6">
    <source>
        <dbReference type="EMBL" id="SUP39690.1"/>
    </source>
</evidence>
<dbReference type="PANTHER" id="PTHR35534:SF1">
    <property type="entry name" value="LARGE RIBOSOMAL SUBUNIT PROTEIN BL32"/>
    <property type="match status" value="1"/>
</dbReference>
<reference evidence="6 7" key="1">
    <citation type="submission" date="2018-06" db="EMBL/GenBank/DDBJ databases">
        <authorList>
            <consortium name="Pathogen Informatics"/>
            <person name="Doyle S."/>
        </authorList>
    </citation>
    <scope>NUCLEOTIDE SEQUENCE [LARGE SCALE GENOMIC DNA]</scope>
    <source>
        <strain evidence="6 7">NCTC12020</strain>
    </source>
</reference>
<evidence type="ECO:0000256" key="4">
    <source>
        <dbReference type="ARBA" id="ARBA00035178"/>
    </source>
</evidence>
<keyword evidence="3 5" id="KW-0687">Ribonucleoprotein</keyword>
<evidence type="ECO:0000256" key="1">
    <source>
        <dbReference type="ARBA" id="ARBA00008560"/>
    </source>
</evidence>
<dbReference type="InterPro" id="IPR044957">
    <property type="entry name" value="Ribosomal_bL32_bact"/>
</dbReference>
<evidence type="ECO:0000313" key="7">
    <source>
        <dbReference type="Proteomes" id="UP000255367"/>
    </source>
</evidence>
<dbReference type="GO" id="GO:0003735">
    <property type="term" value="F:structural constituent of ribosome"/>
    <property type="evidence" value="ECO:0007669"/>
    <property type="project" value="InterPro"/>
</dbReference>
<keyword evidence="7" id="KW-1185">Reference proteome</keyword>
<comment type="similarity">
    <text evidence="1 5">Belongs to the bacterial ribosomal protein bL32 family.</text>
</comment>
<dbReference type="InterPro" id="IPR002677">
    <property type="entry name" value="Ribosomal_bL32"/>
</dbReference>
<organism evidence="6 7">
    <name type="scientific">Veillonella criceti</name>
    <dbReference type="NCBI Taxonomy" id="103891"/>
    <lineage>
        <taxon>Bacteria</taxon>
        <taxon>Bacillati</taxon>
        <taxon>Bacillota</taxon>
        <taxon>Negativicutes</taxon>
        <taxon>Veillonellales</taxon>
        <taxon>Veillonellaceae</taxon>
        <taxon>Veillonella</taxon>
    </lineage>
</organism>
<dbReference type="OrthoDB" id="9812874at2"/>
<evidence type="ECO:0000256" key="2">
    <source>
        <dbReference type="ARBA" id="ARBA00022980"/>
    </source>
</evidence>
<dbReference type="Proteomes" id="UP000255367">
    <property type="component" value="Unassembled WGS sequence"/>
</dbReference>
<dbReference type="SUPFAM" id="SSF57829">
    <property type="entry name" value="Zn-binding ribosomal proteins"/>
    <property type="match status" value="1"/>
</dbReference>
<dbReference type="AlphaFoldDB" id="A0A380NFZ2"/>
<dbReference type="PANTHER" id="PTHR35534">
    <property type="entry name" value="50S RIBOSOMAL PROTEIN L32"/>
    <property type="match status" value="1"/>
</dbReference>
<keyword evidence="2 5" id="KW-0689">Ribosomal protein</keyword>
<dbReference type="NCBIfam" id="TIGR01031">
    <property type="entry name" value="rpmF_bact"/>
    <property type="match status" value="1"/>
</dbReference>